<organism evidence="2 3">
    <name type="scientific">Sphaerotilus uruguayifluvii</name>
    <dbReference type="NCBI Taxonomy" id="2735897"/>
    <lineage>
        <taxon>Bacteria</taxon>
        <taxon>Pseudomonadati</taxon>
        <taxon>Pseudomonadota</taxon>
        <taxon>Betaproteobacteria</taxon>
        <taxon>Burkholderiales</taxon>
        <taxon>Sphaerotilaceae</taxon>
        <taxon>Sphaerotilus</taxon>
    </lineage>
</organism>
<evidence type="ECO:0000256" key="1">
    <source>
        <dbReference type="SAM" id="MobiDB-lite"/>
    </source>
</evidence>
<proteinExistence type="predicted"/>
<dbReference type="Pfam" id="PF00106">
    <property type="entry name" value="adh_short"/>
    <property type="match status" value="1"/>
</dbReference>
<dbReference type="SUPFAM" id="SSF51735">
    <property type="entry name" value="NAD(P)-binding Rossmann-fold domains"/>
    <property type="match status" value="1"/>
</dbReference>
<dbReference type="Gene3D" id="3.40.50.720">
    <property type="entry name" value="NAD(P)-binding Rossmann-like Domain"/>
    <property type="match status" value="1"/>
</dbReference>
<evidence type="ECO:0000313" key="2">
    <source>
        <dbReference type="EMBL" id="NRT57614.1"/>
    </source>
</evidence>
<keyword evidence="3" id="KW-1185">Reference proteome</keyword>
<dbReference type="InterPro" id="IPR036291">
    <property type="entry name" value="NAD(P)-bd_dom_sf"/>
</dbReference>
<name>A0ABX2G6D6_9BURK</name>
<feature type="compositionally biased region" description="Low complexity" evidence="1">
    <location>
        <begin position="215"/>
        <end position="224"/>
    </location>
</feature>
<dbReference type="EMBL" id="JABSNM010000017">
    <property type="protein sequence ID" value="NRT57614.1"/>
    <property type="molecule type" value="Genomic_DNA"/>
</dbReference>
<accession>A0ABX2G6D6</accession>
<dbReference type="InterPro" id="IPR002347">
    <property type="entry name" value="SDR_fam"/>
</dbReference>
<comment type="caution">
    <text evidence="2">The sequence shown here is derived from an EMBL/GenBank/DDBJ whole genome shotgun (WGS) entry which is preliminary data.</text>
</comment>
<feature type="region of interest" description="Disordered" evidence="1">
    <location>
        <begin position="204"/>
        <end position="244"/>
    </location>
</feature>
<protein>
    <submittedName>
        <fullName evidence="2">Uncharacterized protein</fullName>
    </submittedName>
</protein>
<dbReference type="Proteomes" id="UP001516061">
    <property type="component" value="Unassembled WGS sequence"/>
</dbReference>
<evidence type="ECO:0000313" key="3">
    <source>
        <dbReference type="Proteomes" id="UP001516061"/>
    </source>
</evidence>
<dbReference type="PANTHER" id="PTHR43975:SF2">
    <property type="entry name" value="EG:BACR7A4.14 PROTEIN-RELATED"/>
    <property type="match status" value="1"/>
</dbReference>
<dbReference type="PANTHER" id="PTHR43975">
    <property type="entry name" value="ZGC:101858"/>
    <property type="match status" value="1"/>
</dbReference>
<gene>
    <name evidence="2" type="ORF">HNQ01_003371</name>
</gene>
<dbReference type="RefSeq" id="WP_173806582.1">
    <property type="nucleotide sequence ID" value="NZ_JABSNM010000017.1"/>
</dbReference>
<reference evidence="2 3" key="1">
    <citation type="submission" date="2020-05" db="EMBL/GenBank/DDBJ databases">
        <title>Genomic Encyclopedia of Type Strains, Phase IV (KMG-V): Genome sequencing to study the core and pangenomes of soil and plant-associated prokaryotes.</title>
        <authorList>
            <person name="Whitman W."/>
        </authorList>
    </citation>
    <scope>NUCLEOTIDE SEQUENCE [LARGE SCALE GENOMIC DNA]</scope>
    <source>
        <strain evidence="2 3">C29</strain>
    </source>
</reference>
<sequence length="244" mass="25564">MNFQEPVLQHRFRGHAVAVQGAASELGHAVAVRFAAEGAQVVLIDRDEALLQRRAAGLVPSRVLVSGRDPQDAAQADELMAQVHRRFGPLGTWINVFGDEGGTAWPVAGCEAALSDLVAQDGSVIHLWPDAGLRASVVMETVARRLRAARRPAGVRINTVAGRGGADAAVRRDMATLACFLASAQARCLDGVLLPVQAQARALQPQPQPGPLPAGPVAVVAPLPATGPQPQPQPRRMAGLALAR</sequence>